<name>A0A927AP37_9BACT</name>
<keyword evidence="2" id="KW-1185">Reference proteome</keyword>
<dbReference type="EMBL" id="JACWZY010000020">
    <property type="protein sequence ID" value="MBD2703184.1"/>
    <property type="molecule type" value="Genomic_DNA"/>
</dbReference>
<evidence type="ECO:0000313" key="1">
    <source>
        <dbReference type="EMBL" id="MBD2703184.1"/>
    </source>
</evidence>
<comment type="caution">
    <text evidence="1">The sequence shown here is derived from an EMBL/GenBank/DDBJ whole genome shotgun (WGS) entry which is preliminary data.</text>
</comment>
<organism evidence="1 2">
    <name type="scientific">Spirosoma profusum</name>
    <dbReference type="NCBI Taxonomy" id="2771354"/>
    <lineage>
        <taxon>Bacteria</taxon>
        <taxon>Pseudomonadati</taxon>
        <taxon>Bacteroidota</taxon>
        <taxon>Cytophagia</taxon>
        <taxon>Cytophagales</taxon>
        <taxon>Cytophagaceae</taxon>
        <taxon>Spirosoma</taxon>
    </lineage>
</organism>
<evidence type="ECO:0000313" key="2">
    <source>
        <dbReference type="Proteomes" id="UP000598820"/>
    </source>
</evidence>
<sequence>MDAKILAYVVMQACSLPRFYSDPLIALTITVDYSGPQVGNCGLGVENTMSQDYQWEKYCFLKYS</sequence>
<protein>
    <submittedName>
        <fullName evidence="1">Uncharacterized protein</fullName>
    </submittedName>
</protein>
<gene>
    <name evidence="1" type="ORF">IC229_21240</name>
</gene>
<dbReference type="RefSeq" id="WP_190889034.1">
    <property type="nucleotide sequence ID" value="NZ_JACWZY010000020.1"/>
</dbReference>
<proteinExistence type="predicted"/>
<dbReference type="AlphaFoldDB" id="A0A927AP37"/>
<dbReference type="Proteomes" id="UP000598820">
    <property type="component" value="Unassembled WGS sequence"/>
</dbReference>
<accession>A0A927AP37</accession>
<reference evidence="1" key="1">
    <citation type="submission" date="2020-09" db="EMBL/GenBank/DDBJ databases">
        <authorList>
            <person name="Kim M.K."/>
        </authorList>
    </citation>
    <scope>NUCLEOTIDE SEQUENCE</scope>
    <source>
        <strain evidence="1">BT702</strain>
    </source>
</reference>